<dbReference type="Proteomes" id="UP000488956">
    <property type="component" value="Unassembled WGS sequence"/>
</dbReference>
<gene>
    <name evidence="10" type="ORF">PF001_g30247</name>
    <name evidence="9" type="ORF">PF002_g26819</name>
    <name evidence="8" type="ORF">PF004_g29814</name>
    <name evidence="7" type="ORF">PF005_g30641</name>
    <name evidence="6" type="ORF">PF006_g30354</name>
    <name evidence="5" type="ORF">PF007_g30335</name>
    <name evidence="2" type="ORF">PF009_g26759</name>
    <name evidence="4" type="ORF">PF010_g30289</name>
    <name evidence="3" type="ORF">PF011_g29813</name>
</gene>
<evidence type="ECO:0000313" key="8">
    <source>
        <dbReference type="EMBL" id="KAE9164472.1"/>
    </source>
</evidence>
<name>A0A6A3GW65_9STRA</name>
<dbReference type="InterPro" id="IPR043472">
    <property type="entry name" value="Macro_dom-like"/>
</dbReference>
<evidence type="ECO:0000313" key="18">
    <source>
        <dbReference type="Proteomes" id="UP000476176"/>
    </source>
</evidence>
<dbReference type="PROSITE" id="PS51154">
    <property type="entry name" value="MACRO"/>
    <property type="match status" value="1"/>
</dbReference>
<dbReference type="Proteomes" id="UP000440732">
    <property type="component" value="Unassembled WGS sequence"/>
</dbReference>
<dbReference type="EMBL" id="QXFW01005689">
    <property type="protein sequence ID" value="KAE8961260.1"/>
    <property type="molecule type" value="Genomic_DNA"/>
</dbReference>
<evidence type="ECO:0000313" key="11">
    <source>
        <dbReference type="Proteomes" id="UP000429523"/>
    </source>
</evidence>
<evidence type="ECO:0000313" key="6">
    <source>
        <dbReference type="EMBL" id="KAE9065905.1"/>
    </source>
</evidence>
<dbReference type="Gene3D" id="3.40.220.10">
    <property type="entry name" value="Leucine Aminopeptidase, subunit E, domain 1"/>
    <property type="match status" value="1"/>
</dbReference>
<evidence type="ECO:0000313" key="5">
    <source>
        <dbReference type="EMBL" id="KAE9061227.1"/>
    </source>
</evidence>
<sequence length="304" mass="33120">MEIWAVEGIAHSILHFLDLATFDAVLSSLQDKPELQDYLQDALLWSQLTKVHFGGRRDAEANSDANSSRDRAWDWTSRDRTCAELQAFLQSMDDLARFEEAVTVVEGDIQCIDKIDGKPLDGIAFPTGSGLMNPRIGAAGAVFRRAGRGLDEFVADQTFRDGLPNGSTWFPAGTAVVTPAFEAGVNKLIHCVGPSVGTAECYELLSQTYENAMDRVLSENLQCVAMVSISTGNLGVPCAKAAQVALRTIQKFLANSTWQGKLAVVCNDERVLKAFSDEKATMMKSFNVTPPLPDADSAASWFLY</sequence>
<dbReference type="EMBL" id="QXGE01005615">
    <property type="protein sequence ID" value="KAE9267031.1"/>
    <property type="molecule type" value="Genomic_DNA"/>
</dbReference>
<dbReference type="EMBL" id="QXFZ01005335">
    <property type="protein sequence ID" value="KAE9061227.1"/>
    <property type="molecule type" value="Genomic_DNA"/>
</dbReference>
<dbReference type="SUPFAM" id="SSF52949">
    <property type="entry name" value="Macro domain-like"/>
    <property type="match status" value="1"/>
</dbReference>
<dbReference type="PANTHER" id="PTHR11106">
    <property type="entry name" value="GANGLIOSIDE INDUCED DIFFERENTIATION ASSOCIATED PROTEIN 2-RELATED"/>
    <property type="match status" value="1"/>
</dbReference>
<reference evidence="17 18" key="1">
    <citation type="submission" date="2018-09" db="EMBL/GenBank/DDBJ databases">
        <title>Genomic investigation of the strawberry pathogen Phytophthora fragariae indicates pathogenicity is determined by transcriptional variation in three key races.</title>
        <authorList>
            <person name="Adams T.M."/>
            <person name="Armitage A.D."/>
            <person name="Sobczyk M.K."/>
            <person name="Bates H.J."/>
            <person name="Dunwell J.M."/>
            <person name="Nellist C.F."/>
            <person name="Harrison R.J."/>
        </authorList>
    </citation>
    <scope>NUCLEOTIDE SEQUENCE [LARGE SCALE GENOMIC DNA]</scope>
    <source>
        <strain evidence="10 13">A4</strain>
        <strain evidence="9 14">BC-1</strain>
        <strain evidence="8 18">BC-23</strain>
        <strain evidence="7 12">NOV-27</strain>
        <strain evidence="6 15">NOV-5</strain>
        <strain evidence="5 16">NOV-71</strain>
        <strain evidence="2 11">NOV-9</strain>
        <strain evidence="4 19">ONT-3</strain>
        <strain evidence="3 17">SCRP245</strain>
    </source>
</reference>
<dbReference type="PANTHER" id="PTHR11106:SF27">
    <property type="entry name" value="MACRO DOMAIN-CONTAINING PROTEIN"/>
    <property type="match status" value="1"/>
</dbReference>
<evidence type="ECO:0000313" key="17">
    <source>
        <dbReference type="Proteomes" id="UP000460718"/>
    </source>
</evidence>
<evidence type="ECO:0000313" key="16">
    <source>
        <dbReference type="Proteomes" id="UP000441208"/>
    </source>
</evidence>
<evidence type="ECO:0000313" key="19">
    <source>
        <dbReference type="Proteomes" id="UP000488956"/>
    </source>
</evidence>
<evidence type="ECO:0000313" key="10">
    <source>
        <dbReference type="EMBL" id="KAE9267031.1"/>
    </source>
</evidence>
<organism evidence="3 17">
    <name type="scientific">Phytophthora fragariae</name>
    <dbReference type="NCBI Taxonomy" id="53985"/>
    <lineage>
        <taxon>Eukaryota</taxon>
        <taxon>Sar</taxon>
        <taxon>Stramenopiles</taxon>
        <taxon>Oomycota</taxon>
        <taxon>Peronosporomycetes</taxon>
        <taxon>Peronosporales</taxon>
        <taxon>Peronosporaceae</taxon>
        <taxon>Phytophthora</taxon>
    </lineage>
</organism>
<evidence type="ECO:0000313" key="4">
    <source>
        <dbReference type="EMBL" id="KAE9060260.1"/>
    </source>
</evidence>
<feature type="domain" description="Macro" evidence="1">
    <location>
        <begin position="89"/>
        <end position="283"/>
    </location>
</feature>
<evidence type="ECO:0000313" key="9">
    <source>
        <dbReference type="EMBL" id="KAE9183027.1"/>
    </source>
</evidence>
<dbReference type="EMBL" id="QXGC01005699">
    <property type="protein sequence ID" value="KAE9164472.1"/>
    <property type="molecule type" value="Genomic_DNA"/>
</dbReference>
<evidence type="ECO:0000313" key="15">
    <source>
        <dbReference type="Proteomes" id="UP000440732"/>
    </source>
</evidence>
<dbReference type="AlphaFoldDB" id="A0A6A3GW65"/>
<dbReference type="Proteomes" id="UP000433483">
    <property type="component" value="Unassembled WGS sequence"/>
</dbReference>
<dbReference type="Proteomes" id="UP000460718">
    <property type="component" value="Unassembled WGS sequence"/>
</dbReference>
<evidence type="ECO:0000313" key="7">
    <source>
        <dbReference type="EMBL" id="KAE9162964.1"/>
    </source>
</evidence>
<evidence type="ECO:0000313" key="14">
    <source>
        <dbReference type="Proteomes" id="UP000440367"/>
    </source>
</evidence>
<dbReference type="SMART" id="SM00506">
    <property type="entry name" value="A1pp"/>
    <property type="match status" value="1"/>
</dbReference>
<keyword evidence="12" id="KW-1185">Reference proteome</keyword>
<dbReference type="Proteomes" id="UP000476176">
    <property type="component" value="Unassembled WGS sequence"/>
</dbReference>
<dbReference type="EMBL" id="QXGA01005734">
    <property type="protein sequence ID" value="KAE9065905.1"/>
    <property type="molecule type" value="Genomic_DNA"/>
</dbReference>
<evidence type="ECO:0000259" key="1">
    <source>
        <dbReference type="PROSITE" id="PS51154"/>
    </source>
</evidence>
<dbReference type="Proteomes" id="UP000429523">
    <property type="component" value="Unassembled WGS sequence"/>
</dbReference>
<evidence type="ECO:0000313" key="3">
    <source>
        <dbReference type="EMBL" id="KAE8961260.1"/>
    </source>
</evidence>
<dbReference type="EMBL" id="QXGB01005485">
    <property type="protein sequence ID" value="KAE9162964.1"/>
    <property type="molecule type" value="Genomic_DNA"/>
</dbReference>
<protein>
    <recommendedName>
        <fullName evidence="1">Macro domain-containing protein</fullName>
    </recommendedName>
</protein>
<comment type="caution">
    <text evidence="3">The sequence shown here is derived from an EMBL/GenBank/DDBJ whole genome shotgun (WGS) entry which is preliminary data.</text>
</comment>
<dbReference type="EMBL" id="QXGF01002916">
    <property type="protein sequence ID" value="KAE8922981.1"/>
    <property type="molecule type" value="Genomic_DNA"/>
</dbReference>
<accession>A0A6A3GW65</accession>
<dbReference type="Proteomes" id="UP000441208">
    <property type="component" value="Unassembled WGS sequence"/>
</dbReference>
<dbReference type="InterPro" id="IPR002589">
    <property type="entry name" value="Macro_dom"/>
</dbReference>
<dbReference type="OrthoDB" id="6133115at2759"/>
<dbReference type="Proteomes" id="UP000440367">
    <property type="component" value="Unassembled WGS sequence"/>
</dbReference>
<evidence type="ECO:0000313" key="13">
    <source>
        <dbReference type="Proteomes" id="UP000437068"/>
    </source>
</evidence>
<dbReference type="Pfam" id="PF01661">
    <property type="entry name" value="Macro"/>
    <property type="match status" value="1"/>
</dbReference>
<dbReference type="Proteomes" id="UP000437068">
    <property type="component" value="Unassembled WGS sequence"/>
</dbReference>
<evidence type="ECO:0000313" key="12">
    <source>
        <dbReference type="Proteomes" id="UP000433483"/>
    </source>
</evidence>
<dbReference type="EMBL" id="QXFX01005647">
    <property type="protein sequence ID" value="KAE9060260.1"/>
    <property type="molecule type" value="Genomic_DNA"/>
</dbReference>
<proteinExistence type="predicted"/>
<evidence type="ECO:0000313" key="2">
    <source>
        <dbReference type="EMBL" id="KAE8922981.1"/>
    </source>
</evidence>
<dbReference type="EMBL" id="QXGD01002883">
    <property type="protein sequence ID" value="KAE9183027.1"/>
    <property type="molecule type" value="Genomic_DNA"/>
</dbReference>